<keyword evidence="2" id="KW-1185">Reference proteome</keyword>
<gene>
    <name evidence="1" type="ORF">SAMN05661096_01355</name>
</gene>
<proteinExistence type="predicted"/>
<dbReference type="Proteomes" id="UP000193804">
    <property type="component" value="Unassembled WGS sequence"/>
</dbReference>
<sequence>MQNEQKHGNNSRDTNSNYRSVYRIDCRWYMIGEKSGHRQGY</sequence>
<dbReference type="EMBL" id="FXAW01000002">
    <property type="protein sequence ID" value="SMG23172.1"/>
    <property type="molecule type" value="Genomic_DNA"/>
</dbReference>
<dbReference type="AlphaFoldDB" id="A0A1X7J6P5"/>
<reference evidence="2" key="1">
    <citation type="submission" date="2017-04" db="EMBL/GenBank/DDBJ databases">
        <authorList>
            <person name="Varghese N."/>
            <person name="Submissions S."/>
        </authorList>
    </citation>
    <scope>NUCLEOTIDE SEQUENCE [LARGE SCALE GENOMIC DNA]</scope>
    <source>
        <strain evidence="2">DSM 4125</strain>
    </source>
</reference>
<evidence type="ECO:0000313" key="1">
    <source>
        <dbReference type="EMBL" id="SMG23172.1"/>
    </source>
</evidence>
<organism evidence="1 2">
    <name type="scientific">Marivirga sericea</name>
    <dbReference type="NCBI Taxonomy" id="1028"/>
    <lineage>
        <taxon>Bacteria</taxon>
        <taxon>Pseudomonadati</taxon>
        <taxon>Bacteroidota</taxon>
        <taxon>Cytophagia</taxon>
        <taxon>Cytophagales</taxon>
        <taxon>Marivirgaceae</taxon>
        <taxon>Marivirga</taxon>
    </lineage>
</organism>
<protein>
    <submittedName>
        <fullName evidence="1">Uncharacterized protein</fullName>
    </submittedName>
</protein>
<evidence type="ECO:0000313" key="2">
    <source>
        <dbReference type="Proteomes" id="UP000193804"/>
    </source>
</evidence>
<name>A0A1X7J6P5_9BACT</name>
<dbReference type="STRING" id="1028.SAMN05661096_01355"/>
<accession>A0A1X7J6P5</accession>